<gene>
    <name evidence="1" type="ORF">LCGC14_2138680</name>
</gene>
<comment type="caution">
    <text evidence="1">The sequence shown here is derived from an EMBL/GenBank/DDBJ whole genome shotgun (WGS) entry which is preliminary data.</text>
</comment>
<name>A0A0F9GC12_9ZZZZ</name>
<protein>
    <recommendedName>
        <fullName evidence="2">Transglycosylase SLT domain-containing protein</fullName>
    </recommendedName>
</protein>
<dbReference type="Gene3D" id="1.10.530.10">
    <property type="match status" value="1"/>
</dbReference>
<reference evidence="1" key="1">
    <citation type="journal article" date="2015" name="Nature">
        <title>Complex archaea that bridge the gap between prokaryotes and eukaryotes.</title>
        <authorList>
            <person name="Spang A."/>
            <person name="Saw J.H."/>
            <person name="Jorgensen S.L."/>
            <person name="Zaremba-Niedzwiedzka K."/>
            <person name="Martijn J."/>
            <person name="Lind A.E."/>
            <person name="van Eijk R."/>
            <person name="Schleper C."/>
            <person name="Guy L."/>
            <person name="Ettema T.J."/>
        </authorList>
    </citation>
    <scope>NUCLEOTIDE SEQUENCE</scope>
</reference>
<dbReference type="InterPro" id="IPR023346">
    <property type="entry name" value="Lysozyme-like_dom_sf"/>
</dbReference>
<dbReference type="EMBL" id="LAZR01026996">
    <property type="protein sequence ID" value="KKL67070.1"/>
    <property type="molecule type" value="Genomic_DNA"/>
</dbReference>
<dbReference type="AlphaFoldDB" id="A0A0F9GC12"/>
<dbReference type="SUPFAM" id="SSF53955">
    <property type="entry name" value="Lysozyme-like"/>
    <property type="match status" value="1"/>
</dbReference>
<evidence type="ECO:0000313" key="1">
    <source>
        <dbReference type="EMBL" id="KKL67070.1"/>
    </source>
</evidence>
<sequence>MIEILLWATMAFFGMMVLTPSAGTAVKQGPDRAAAQRGARDVSQALGWPELEPFLDAAAHRESRWHPSAGARRVGTNGAIGMWQVIPTTAFPTRGMRKEFTRAEAIALGGRLLDPQVNAAAIGDYLVSLRSWNPDATLGELRAAMFVPEFVRGRPTGLAPAGRLRDRFPTAEAWADRFDLSLSEFDKSIEVSGVDVDPSAPANFPSGRIPPVSELAAQIGARLT</sequence>
<organism evidence="1">
    <name type="scientific">marine sediment metagenome</name>
    <dbReference type="NCBI Taxonomy" id="412755"/>
    <lineage>
        <taxon>unclassified sequences</taxon>
        <taxon>metagenomes</taxon>
        <taxon>ecological metagenomes</taxon>
    </lineage>
</organism>
<proteinExistence type="predicted"/>
<evidence type="ECO:0008006" key="2">
    <source>
        <dbReference type="Google" id="ProtNLM"/>
    </source>
</evidence>
<accession>A0A0F9GC12</accession>